<dbReference type="PANTHER" id="PTHR48200">
    <property type="entry name" value="PROTEIN, PUTATIVE-RELATED"/>
    <property type="match status" value="1"/>
</dbReference>
<feature type="domain" description="DUF7745" evidence="1">
    <location>
        <begin position="41"/>
        <end position="115"/>
    </location>
</feature>
<dbReference type="Proteomes" id="UP000701853">
    <property type="component" value="Chromosome 10"/>
</dbReference>
<name>A0A8J5Y2Z5_9ROSI</name>
<dbReference type="AlphaFoldDB" id="A0A8J5Y2Z5"/>
<reference evidence="2 3" key="1">
    <citation type="journal article" date="2021" name="bioRxiv">
        <title>The Gossypium anomalum genome as a resource for cotton improvement and evolutionary analysis of hybrid incompatibility.</title>
        <authorList>
            <person name="Grover C.E."/>
            <person name="Yuan D."/>
            <person name="Arick M.A."/>
            <person name="Miller E.R."/>
            <person name="Hu G."/>
            <person name="Peterson D.G."/>
            <person name="Wendel J.F."/>
            <person name="Udall J.A."/>
        </authorList>
    </citation>
    <scope>NUCLEOTIDE SEQUENCE [LARGE SCALE GENOMIC DNA]</scope>
    <source>
        <strain evidence="2">JFW-Udall</strain>
        <tissue evidence="2">Leaf</tissue>
    </source>
</reference>
<dbReference type="InterPro" id="IPR056647">
    <property type="entry name" value="DUF7745"/>
</dbReference>
<protein>
    <recommendedName>
        <fullName evidence="1">DUF7745 domain-containing protein</fullName>
    </recommendedName>
</protein>
<dbReference type="OrthoDB" id="989156at2759"/>
<keyword evidence="3" id="KW-1185">Reference proteome</keyword>
<evidence type="ECO:0000313" key="2">
    <source>
        <dbReference type="EMBL" id="KAG8480528.1"/>
    </source>
</evidence>
<evidence type="ECO:0000313" key="3">
    <source>
        <dbReference type="Proteomes" id="UP000701853"/>
    </source>
</evidence>
<comment type="caution">
    <text evidence="2">The sequence shown here is derived from an EMBL/GenBank/DDBJ whole genome shotgun (WGS) entry which is preliminary data.</text>
</comment>
<accession>A0A8J5Y2Z5</accession>
<sequence>MKKKVDVFALSIYGLVVFPKALGHVDEAELVATPRRDDIFEEKWMSILHNLQVEDVEWRALWMIPDEILYWCGEFDWIPLLRIWGAIGYTPLLVLRQYQSSQFIPVTQGLAQYEFSYKGDNYKKKVCEILNA</sequence>
<gene>
    <name evidence="2" type="ORF">CXB51_024628</name>
</gene>
<evidence type="ECO:0000259" key="1">
    <source>
        <dbReference type="Pfam" id="PF24924"/>
    </source>
</evidence>
<proteinExistence type="predicted"/>
<organism evidence="2 3">
    <name type="scientific">Gossypium anomalum</name>
    <dbReference type="NCBI Taxonomy" id="47600"/>
    <lineage>
        <taxon>Eukaryota</taxon>
        <taxon>Viridiplantae</taxon>
        <taxon>Streptophyta</taxon>
        <taxon>Embryophyta</taxon>
        <taxon>Tracheophyta</taxon>
        <taxon>Spermatophyta</taxon>
        <taxon>Magnoliopsida</taxon>
        <taxon>eudicotyledons</taxon>
        <taxon>Gunneridae</taxon>
        <taxon>Pentapetalae</taxon>
        <taxon>rosids</taxon>
        <taxon>malvids</taxon>
        <taxon>Malvales</taxon>
        <taxon>Malvaceae</taxon>
        <taxon>Malvoideae</taxon>
        <taxon>Gossypium</taxon>
    </lineage>
</organism>
<dbReference type="PANTHER" id="PTHR48200:SF1">
    <property type="entry name" value="AMINOTRANSFERASE-LIKE PLANT MOBILE DOMAIN-CONTAINING PROTEIN"/>
    <property type="match status" value="1"/>
</dbReference>
<dbReference type="Pfam" id="PF24924">
    <property type="entry name" value="DUF7745"/>
    <property type="match status" value="1"/>
</dbReference>
<dbReference type="EMBL" id="JAHUZN010000010">
    <property type="protein sequence ID" value="KAG8480528.1"/>
    <property type="molecule type" value="Genomic_DNA"/>
</dbReference>